<sequence length="89" mass="10098">MDDYFNNFADTTPNLSYFTQQRGFYKACQLIRNAVSTGCQYPAGFPKTMTGVLILRKILEETGLSPIPLRLKTKFLGLKEIAISYILLK</sequence>
<protein>
    <submittedName>
        <fullName evidence="1">Uncharacterized protein</fullName>
    </submittedName>
</protein>
<dbReference type="RefSeq" id="WP_047810136.1">
    <property type="nucleotide sequence ID" value="NZ_LDZY01000007.1"/>
</dbReference>
<evidence type="ECO:0000313" key="2">
    <source>
        <dbReference type="Proteomes" id="UP000036356"/>
    </source>
</evidence>
<organism evidence="1 2">
    <name type="scientific">Desulfosporosinus acididurans</name>
    <dbReference type="NCBI Taxonomy" id="476652"/>
    <lineage>
        <taxon>Bacteria</taxon>
        <taxon>Bacillati</taxon>
        <taxon>Bacillota</taxon>
        <taxon>Clostridia</taxon>
        <taxon>Eubacteriales</taxon>
        <taxon>Desulfitobacteriaceae</taxon>
        <taxon>Desulfosporosinus</taxon>
    </lineage>
</organism>
<reference evidence="1 2" key="1">
    <citation type="submission" date="2015-06" db="EMBL/GenBank/DDBJ databases">
        <title>Draft genome of the moderately acidophilic sulfate reducer Candidatus Desulfosporosinus acididurans strain M1.</title>
        <authorList>
            <person name="Poehlein A."/>
            <person name="Petzsch P."/>
            <person name="Johnson B.D."/>
            <person name="Schloemann M."/>
            <person name="Daniel R."/>
            <person name="Muehling M."/>
        </authorList>
    </citation>
    <scope>NUCLEOTIDE SEQUENCE [LARGE SCALE GENOMIC DNA]</scope>
    <source>
        <strain evidence="1 2">M1</strain>
    </source>
</reference>
<dbReference type="PATRIC" id="fig|476652.3.peg.2349"/>
<accession>A0A0J1FQS2</accession>
<dbReference type="EMBL" id="LDZY01000007">
    <property type="protein sequence ID" value="KLU65637.1"/>
    <property type="molecule type" value="Genomic_DNA"/>
</dbReference>
<evidence type="ECO:0000313" key="1">
    <source>
        <dbReference type="EMBL" id="KLU65637.1"/>
    </source>
</evidence>
<keyword evidence="2" id="KW-1185">Reference proteome</keyword>
<dbReference type="Proteomes" id="UP000036356">
    <property type="component" value="Unassembled WGS sequence"/>
</dbReference>
<name>A0A0J1FQS2_9FIRM</name>
<comment type="caution">
    <text evidence="1">The sequence shown here is derived from an EMBL/GenBank/DDBJ whole genome shotgun (WGS) entry which is preliminary data.</text>
</comment>
<gene>
    <name evidence="1" type="ORF">DEAC_c22670</name>
</gene>
<proteinExistence type="predicted"/>
<dbReference type="AlphaFoldDB" id="A0A0J1FQS2"/>
<dbReference type="STRING" id="476652.DEAC_c22670"/>